<dbReference type="InterPro" id="IPR013216">
    <property type="entry name" value="Methyltransf_11"/>
</dbReference>
<dbReference type="Pfam" id="PF08241">
    <property type="entry name" value="Methyltransf_11"/>
    <property type="match status" value="1"/>
</dbReference>
<evidence type="ECO:0000313" key="3">
    <source>
        <dbReference type="EMBL" id="PTU32957.1"/>
    </source>
</evidence>
<accession>A0A2T5MK45</accession>
<dbReference type="InterPro" id="IPR029063">
    <property type="entry name" value="SAM-dependent_MTases_sf"/>
</dbReference>
<dbReference type="EMBL" id="QANS01000001">
    <property type="protein sequence ID" value="PTU32957.1"/>
    <property type="molecule type" value="Genomic_DNA"/>
</dbReference>
<evidence type="ECO:0000256" key="1">
    <source>
        <dbReference type="SAM" id="MobiDB-lite"/>
    </source>
</evidence>
<gene>
    <name evidence="3" type="ORF">CJD38_02260</name>
</gene>
<dbReference type="AlphaFoldDB" id="A0A2T5MK45"/>
<protein>
    <submittedName>
        <fullName evidence="3">Dehydrogenase</fullName>
    </submittedName>
</protein>
<evidence type="ECO:0000259" key="2">
    <source>
        <dbReference type="Pfam" id="PF08241"/>
    </source>
</evidence>
<sequence length="313" mass="34835">MAGCQSSENNSSSATTDSDKKLLGMQNRDALTESSNFKAIYGNPQLRAAFFLFLQNVFHLYPEDSFHKLIEDITLVGKTDQDIYRKVQSKLPTIKPFLSEATYALPALWKQKEELSRETLQLLGTSSKINGYLEVGSTGRYLSKLRTMTEISGDIVTVNVAAPTYSPVDIAERGQLNKLGRYVSLNNYEPVSDVADNSIDVVANYIGFHHSPPEKRDTFMQSLYRTIRPGGRLILRDHDVSSASMNRMVALAHDVFNLGVGADWPTNQSEIRNFTSIPEIVTALEKTGFKYKGTALLQAGDPTHNALMEFVKV</sequence>
<comment type="caution">
    <text evidence="3">The sequence shown here is derived from an EMBL/GenBank/DDBJ whole genome shotgun (WGS) entry which is preliminary data.</text>
</comment>
<feature type="domain" description="Methyltransferase type 11" evidence="2">
    <location>
        <begin position="133"/>
        <end position="235"/>
    </location>
</feature>
<reference evidence="3 4" key="1">
    <citation type="submission" date="2018-04" db="EMBL/GenBank/DDBJ databases">
        <title>Novel species isolated from glacier.</title>
        <authorList>
            <person name="Liu Q."/>
            <person name="Xin Y.-H."/>
        </authorList>
    </citation>
    <scope>NUCLEOTIDE SEQUENCE [LARGE SCALE GENOMIC DNA]</scope>
    <source>
        <strain evidence="3 4">GT1R17</strain>
    </source>
</reference>
<dbReference type="SUPFAM" id="SSF53335">
    <property type="entry name" value="S-adenosyl-L-methionine-dependent methyltransferases"/>
    <property type="match status" value="1"/>
</dbReference>
<dbReference type="Gene3D" id="3.40.50.150">
    <property type="entry name" value="Vaccinia Virus protein VP39"/>
    <property type="match status" value="1"/>
</dbReference>
<evidence type="ECO:0000313" key="4">
    <source>
        <dbReference type="Proteomes" id="UP000244248"/>
    </source>
</evidence>
<feature type="compositionally biased region" description="Polar residues" evidence="1">
    <location>
        <begin position="1"/>
        <end position="16"/>
    </location>
</feature>
<dbReference type="Proteomes" id="UP000244248">
    <property type="component" value="Unassembled WGS sequence"/>
</dbReference>
<organism evidence="3 4">
    <name type="scientific">Stenotrophobium rhamnosiphilum</name>
    <dbReference type="NCBI Taxonomy" id="2029166"/>
    <lineage>
        <taxon>Bacteria</taxon>
        <taxon>Pseudomonadati</taxon>
        <taxon>Pseudomonadota</taxon>
        <taxon>Gammaproteobacteria</taxon>
        <taxon>Nevskiales</taxon>
        <taxon>Nevskiaceae</taxon>
        <taxon>Stenotrophobium</taxon>
    </lineage>
</organism>
<feature type="region of interest" description="Disordered" evidence="1">
    <location>
        <begin position="1"/>
        <end position="22"/>
    </location>
</feature>
<proteinExistence type="predicted"/>
<dbReference type="GO" id="GO:0008757">
    <property type="term" value="F:S-adenosylmethionine-dependent methyltransferase activity"/>
    <property type="evidence" value="ECO:0007669"/>
    <property type="project" value="InterPro"/>
</dbReference>
<keyword evidence="4" id="KW-1185">Reference proteome</keyword>
<name>A0A2T5MK45_9GAMM</name>